<evidence type="ECO:0000313" key="2">
    <source>
        <dbReference type="Proteomes" id="UP000828941"/>
    </source>
</evidence>
<accession>A0ACB9LZJ3</accession>
<sequence>MGAQEQCSVLEDCLKLLKGERGEQRLSGLLLVTKSWTITPPSVGFTTLLHFAFSIYYGALLMKAHSHG</sequence>
<proteinExistence type="predicted"/>
<organism evidence="1 2">
    <name type="scientific">Bauhinia variegata</name>
    <name type="common">Purple orchid tree</name>
    <name type="synonym">Phanera variegata</name>
    <dbReference type="NCBI Taxonomy" id="167791"/>
    <lineage>
        <taxon>Eukaryota</taxon>
        <taxon>Viridiplantae</taxon>
        <taxon>Streptophyta</taxon>
        <taxon>Embryophyta</taxon>
        <taxon>Tracheophyta</taxon>
        <taxon>Spermatophyta</taxon>
        <taxon>Magnoliopsida</taxon>
        <taxon>eudicotyledons</taxon>
        <taxon>Gunneridae</taxon>
        <taxon>Pentapetalae</taxon>
        <taxon>rosids</taxon>
        <taxon>fabids</taxon>
        <taxon>Fabales</taxon>
        <taxon>Fabaceae</taxon>
        <taxon>Cercidoideae</taxon>
        <taxon>Cercideae</taxon>
        <taxon>Bauhiniinae</taxon>
        <taxon>Bauhinia</taxon>
    </lineage>
</organism>
<dbReference type="EMBL" id="CM039435">
    <property type="protein sequence ID" value="KAI4316366.1"/>
    <property type="molecule type" value="Genomic_DNA"/>
</dbReference>
<evidence type="ECO:0000313" key="1">
    <source>
        <dbReference type="EMBL" id="KAI4316366.1"/>
    </source>
</evidence>
<dbReference type="Proteomes" id="UP000828941">
    <property type="component" value="Chromosome 10"/>
</dbReference>
<protein>
    <submittedName>
        <fullName evidence="1">Uncharacterized protein</fullName>
    </submittedName>
</protein>
<name>A0ACB9LZJ3_BAUVA</name>
<reference evidence="1 2" key="1">
    <citation type="journal article" date="2022" name="DNA Res.">
        <title>Chromosomal-level genome assembly of the orchid tree Bauhinia variegata (Leguminosae; Cercidoideae) supports the allotetraploid origin hypothesis of Bauhinia.</title>
        <authorList>
            <person name="Zhong Y."/>
            <person name="Chen Y."/>
            <person name="Zheng D."/>
            <person name="Pang J."/>
            <person name="Liu Y."/>
            <person name="Luo S."/>
            <person name="Meng S."/>
            <person name="Qian L."/>
            <person name="Wei D."/>
            <person name="Dai S."/>
            <person name="Zhou R."/>
        </authorList>
    </citation>
    <scope>NUCLEOTIDE SEQUENCE [LARGE SCALE GENOMIC DNA]</scope>
    <source>
        <strain evidence="1">BV-YZ2020</strain>
    </source>
</reference>
<comment type="caution">
    <text evidence="1">The sequence shown here is derived from an EMBL/GenBank/DDBJ whole genome shotgun (WGS) entry which is preliminary data.</text>
</comment>
<keyword evidence="2" id="KW-1185">Reference proteome</keyword>
<gene>
    <name evidence="1" type="ORF">L6164_024352</name>
</gene>